<comment type="similarity">
    <text evidence="2 6">Belongs to the drug/metabolite transporter (DMT) superfamily. Plant drug/metabolite exporter (P-DME) (TC 2.A.7.4) family.</text>
</comment>
<comment type="caution">
    <text evidence="9">The sequence shown here is derived from an EMBL/GenBank/DDBJ whole genome shotgun (WGS) entry which is preliminary data.</text>
</comment>
<proteinExistence type="inferred from homology"/>
<dbReference type="PANTHER" id="PTHR31218">
    <property type="entry name" value="WAT1-RELATED PROTEIN"/>
    <property type="match status" value="1"/>
</dbReference>
<dbReference type="GO" id="GO:0022857">
    <property type="term" value="F:transmembrane transporter activity"/>
    <property type="evidence" value="ECO:0007669"/>
    <property type="project" value="InterPro"/>
</dbReference>
<dbReference type="SUPFAM" id="SSF103481">
    <property type="entry name" value="Multidrug resistance efflux transporter EmrE"/>
    <property type="match status" value="1"/>
</dbReference>
<dbReference type="InterPro" id="IPR000620">
    <property type="entry name" value="EamA_dom"/>
</dbReference>
<dbReference type="InterPro" id="IPR030184">
    <property type="entry name" value="WAT1-related"/>
</dbReference>
<dbReference type="Pfam" id="PF00892">
    <property type="entry name" value="EamA"/>
    <property type="match status" value="1"/>
</dbReference>
<name>A0AA88D7H7_FICCA</name>
<feature type="transmembrane region" description="Helical" evidence="6">
    <location>
        <begin position="6"/>
        <end position="29"/>
    </location>
</feature>
<dbReference type="AlphaFoldDB" id="A0AA88D7H7"/>
<evidence type="ECO:0000256" key="5">
    <source>
        <dbReference type="ARBA" id="ARBA00023136"/>
    </source>
</evidence>
<feature type="transmembrane region" description="Helical" evidence="6">
    <location>
        <begin position="217"/>
        <end position="238"/>
    </location>
</feature>
<dbReference type="InterPro" id="IPR037185">
    <property type="entry name" value="EmrE-like"/>
</dbReference>
<keyword evidence="4 6" id="KW-1133">Transmembrane helix</keyword>
<feature type="region of interest" description="Disordered" evidence="7">
    <location>
        <begin position="303"/>
        <end position="325"/>
    </location>
</feature>
<feature type="transmembrane region" description="Helical" evidence="6">
    <location>
        <begin position="245"/>
        <end position="265"/>
    </location>
</feature>
<evidence type="ECO:0000256" key="6">
    <source>
        <dbReference type="RuleBase" id="RU363077"/>
    </source>
</evidence>
<evidence type="ECO:0000256" key="2">
    <source>
        <dbReference type="ARBA" id="ARBA00007635"/>
    </source>
</evidence>
<feature type="transmembrane region" description="Helical" evidence="6">
    <location>
        <begin position="67"/>
        <end position="85"/>
    </location>
</feature>
<feature type="transmembrane region" description="Helical" evidence="6">
    <location>
        <begin position="149"/>
        <end position="169"/>
    </location>
</feature>
<evidence type="ECO:0000256" key="1">
    <source>
        <dbReference type="ARBA" id="ARBA00004141"/>
    </source>
</evidence>
<organism evidence="9 10">
    <name type="scientific">Ficus carica</name>
    <name type="common">Common fig</name>
    <dbReference type="NCBI Taxonomy" id="3494"/>
    <lineage>
        <taxon>Eukaryota</taxon>
        <taxon>Viridiplantae</taxon>
        <taxon>Streptophyta</taxon>
        <taxon>Embryophyta</taxon>
        <taxon>Tracheophyta</taxon>
        <taxon>Spermatophyta</taxon>
        <taxon>Magnoliopsida</taxon>
        <taxon>eudicotyledons</taxon>
        <taxon>Gunneridae</taxon>
        <taxon>Pentapetalae</taxon>
        <taxon>rosids</taxon>
        <taxon>fabids</taxon>
        <taxon>Rosales</taxon>
        <taxon>Moraceae</taxon>
        <taxon>Ficeae</taxon>
        <taxon>Ficus</taxon>
    </lineage>
</organism>
<keyword evidence="3 6" id="KW-0812">Transmembrane</keyword>
<dbReference type="Proteomes" id="UP001187192">
    <property type="component" value="Unassembled WGS sequence"/>
</dbReference>
<dbReference type="GO" id="GO:0016020">
    <property type="term" value="C:membrane"/>
    <property type="evidence" value="ECO:0007669"/>
    <property type="project" value="UniProtKB-SubCell"/>
</dbReference>
<sequence>MGVNSWLKGLVPFVAMVMAEALDVGLATLSKAAMSKGMNHFVFVLYSNALTTLIFLPFLFFQRKKRPPLSFSVLCQFFLLSLTGMEKLDLRSSKSQVKIIGTLVSISGALIVTAYKGPPVVVPPSQSTQNASPSPKPSSLLNLTAASNWIIGGLFLAVADICLAIWNTAQAAILKGYPSQWTILFFYYFFGTLQCAVLTLAVERDPRAWTLTPDVELISVVYSAVFGSAVTYSVLSWCIDKKGPVFVVMFKPVGIAIAAFMSTIFLGDTLYIGTFIGAFLIVIGFYGVIWAKSEEGKVENHGVIDELQSPSPSPQTPLLESHRPV</sequence>
<feature type="transmembrane region" description="Helical" evidence="6">
    <location>
        <begin position="181"/>
        <end position="202"/>
    </location>
</feature>
<evidence type="ECO:0000313" key="10">
    <source>
        <dbReference type="Proteomes" id="UP001187192"/>
    </source>
</evidence>
<comment type="subcellular location">
    <subcellularLocation>
        <location evidence="1 6">Membrane</location>
        <topology evidence="1 6">Multi-pass membrane protein</topology>
    </subcellularLocation>
</comment>
<feature type="domain" description="EamA" evidence="8">
    <location>
        <begin position="151"/>
        <end position="289"/>
    </location>
</feature>
<evidence type="ECO:0000256" key="4">
    <source>
        <dbReference type="ARBA" id="ARBA00022989"/>
    </source>
</evidence>
<evidence type="ECO:0000259" key="8">
    <source>
        <dbReference type="Pfam" id="PF00892"/>
    </source>
</evidence>
<gene>
    <name evidence="9" type="ORF">TIFTF001_015032</name>
</gene>
<evidence type="ECO:0000256" key="3">
    <source>
        <dbReference type="ARBA" id="ARBA00022692"/>
    </source>
</evidence>
<evidence type="ECO:0000313" key="9">
    <source>
        <dbReference type="EMBL" id="GMN45836.1"/>
    </source>
</evidence>
<feature type="transmembrane region" description="Helical" evidence="6">
    <location>
        <begin position="271"/>
        <end position="291"/>
    </location>
</feature>
<dbReference type="EMBL" id="BTGU01000021">
    <property type="protein sequence ID" value="GMN45836.1"/>
    <property type="molecule type" value="Genomic_DNA"/>
</dbReference>
<evidence type="ECO:0000256" key="7">
    <source>
        <dbReference type="SAM" id="MobiDB-lite"/>
    </source>
</evidence>
<keyword evidence="10" id="KW-1185">Reference proteome</keyword>
<reference evidence="9" key="1">
    <citation type="submission" date="2023-07" db="EMBL/GenBank/DDBJ databases">
        <title>draft genome sequence of fig (Ficus carica).</title>
        <authorList>
            <person name="Takahashi T."/>
            <person name="Nishimura K."/>
        </authorList>
    </citation>
    <scope>NUCLEOTIDE SEQUENCE</scope>
</reference>
<keyword evidence="5 6" id="KW-0472">Membrane</keyword>
<accession>A0AA88D7H7</accession>
<feature type="transmembrane region" description="Helical" evidence="6">
    <location>
        <begin position="41"/>
        <end position="61"/>
    </location>
</feature>
<protein>
    <recommendedName>
        <fullName evidence="6">WAT1-related protein</fullName>
    </recommendedName>
</protein>